<dbReference type="InParanoid" id="A0A6I9RD20"/>
<dbReference type="AlphaFoldDB" id="A0A6I9RD20"/>
<evidence type="ECO:0000256" key="2">
    <source>
        <dbReference type="SAM" id="Phobius"/>
    </source>
</evidence>
<evidence type="ECO:0000313" key="5">
    <source>
        <dbReference type="RefSeq" id="XP_010924585.1"/>
    </source>
</evidence>
<comment type="subcellular location">
    <subcellularLocation>
        <location evidence="1">Membrane</location>
        <topology evidence="1">Multi-pass membrane protein</topology>
    </subcellularLocation>
</comment>
<evidence type="ECO:0000313" key="4">
    <source>
        <dbReference type="Proteomes" id="UP000504607"/>
    </source>
</evidence>
<feature type="domain" description="Cyanobacterial aminoacyl-tRNA synthetase CAAD" evidence="3">
    <location>
        <begin position="59"/>
        <end position="143"/>
    </location>
</feature>
<dbReference type="RefSeq" id="XP_010924585.1">
    <property type="nucleotide sequence ID" value="XM_010926283.3"/>
</dbReference>
<dbReference type="PANTHER" id="PTHR33222:SF3">
    <property type="entry name" value="PROTEIN CURVATURE THYLAKOID 1C, CHLOROPLASTIC"/>
    <property type="match status" value="1"/>
</dbReference>
<keyword evidence="2" id="KW-0472">Membrane</keyword>
<evidence type="ECO:0000256" key="1">
    <source>
        <dbReference type="ARBA" id="ARBA00004141"/>
    </source>
</evidence>
<dbReference type="FunCoup" id="A0A6I9RD20">
    <property type="interactions" value="1974"/>
</dbReference>
<keyword evidence="4" id="KW-1185">Reference proteome</keyword>
<reference evidence="5" key="1">
    <citation type="submission" date="2025-08" db="UniProtKB">
        <authorList>
            <consortium name="RefSeq"/>
        </authorList>
    </citation>
    <scope>IDENTIFICATION</scope>
</reference>
<feature type="transmembrane region" description="Helical" evidence="2">
    <location>
        <begin position="100"/>
        <end position="122"/>
    </location>
</feature>
<dbReference type="InterPro" id="IPR025564">
    <property type="entry name" value="CAAD_dom"/>
</dbReference>
<sequence>MASASASILPSLFLSGNKYIFKNVRKLPASTVKGRQRCARVVVKGLGDSSDSSSQSIVKYVQNAWNNSEDRIGLVGLSFAAIVAIWASSSFIVAIDKLPFIPSALEVIGILFSWWFIYRYLLFKPDREELSRNIKNSISNILGQ</sequence>
<dbReference type="Pfam" id="PF14159">
    <property type="entry name" value="CAAD"/>
    <property type="match status" value="1"/>
</dbReference>
<dbReference type="GeneID" id="105047369"/>
<name>A0A6I9RD20_ELAGV</name>
<dbReference type="OrthoDB" id="2014299at2759"/>
<gene>
    <name evidence="5" type="primary">LOC105047369</name>
</gene>
<accession>A0A6I9RD20</accession>
<feature type="transmembrane region" description="Helical" evidence="2">
    <location>
        <begin position="72"/>
        <end position="94"/>
    </location>
</feature>
<organism evidence="4 5">
    <name type="scientific">Elaeis guineensis var. tenera</name>
    <name type="common">Oil palm</name>
    <dbReference type="NCBI Taxonomy" id="51953"/>
    <lineage>
        <taxon>Eukaryota</taxon>
        <taxon>Viridiplantae</taxon>
        <taxon>Streptophyta</taxon>
        <taxon>Embryophyta</taxon>
        <taxon>Tracheophyta</taxon>
        <taxon>Spermatophyta</taxon>
        <taxon>Magnoliopsida</taxon>
        <taxon>Liliopsida</taxon>
        <taxon>Arecaceae</taxon>
        <taxon>Arecoideae</taxon>
        <taxon>Cocoseae</taxon>
        <taxon>Elaeidinae</taxon>
        <taxon>Elaeis</taxon>
    </lineage>
</organism>
<keyword evidence="2" id="KW-1133">Transmembrane helix</keyword>
<protein>
    <submittedName>
        <fullName evidence="5">Protein CURVATURE THYLAKOID 1C, chloroplastic</fullName>
    </submittedName>
</protein>
<dbReference type="Proteomes" id="UP000504607">
    <property type="component" value="Chromosome 6"/>
</dbReference>
<dbReference type="GO" id="GO:0009535">
    <property type="term" value="C:chloroplast thylakoid membrane"/>
    <property type="evidence" value="ECO:0007669"/>
    <property type="project" value="TreeGrafter"/>
</dbReference>
<proteinExistence type="predicted"/>
<dbReference type="PANTHER" id="PTHR33222">
    <property type="match status" value="1"/>
</dbReference>
<evidence type="ECO:0000259" key="3">
    <source>
        <dbReference type="Pfam" id="PF14159"/>
    </source>
</evidence>
<keyword evidence="2" id="KW-0812">Transmembrane</keyword>
<dbReference type="KEGG" id="egu:105047369"/>
<dbReference type="InterPro" id="IPR033344">
    <property type="entry name" value="CURT1"/>
</dbReference>